<name>A0ACC5Y7Z1_9TELE</name>
<dbReference type="Proteomes" id="UP000830395">
    <property type="component" value="Chromosome 4"/>
</dbReference>
<dbReference type="EMBL" id="CM040978">
    <property type="protein sequence ID" value="MCJ8731826.1"/>
    <property type="molecule type" value="Genomic_DNA"/>
</dbReference>
<evidence type="ECO:0000313" key="2">
    <source>
        <dbReference type="Proteomes" id="UP000830395"/>
    </source>
</evidence>
<protein>
    <submittedName>
        <fullName evidence="1">Uncharacterized protein</fullName>
    </submittedName>
</protein>
<gene>
    <name evidence="1" type="ORF">PDJAM_G00203700</name>
</gene>
<evidence type="ECO:0000313" key="1">
    <source>
        <dbReference type="EMBL" id="MCJ8731826.1"/>
    </source>
</evidence>
<reference evidence="1" key="1">
    <citation type="submission" date="2020-02" db="EMBL/GenBank/DDBJ databases">
        <title>Genome sequencing of the panga catfish, Pangasius djambal.</title>
        <authorList>
            <person name="Wen M."/>
            <person name="Zahm M."/>
            <person name="Roques C."/>
            <person name="Cabau C."/>
            <person name="Klopp C."/>
            <person name="Donnadieu C."/>
            <person name="Jouanno E."/>
            <person name="Avarre J.-C."/>
            <person name="Campet M."/>
            <person name="Ha T."/>
            <person name="Dugue R."/>
            <person name="Lampietro C."/>
            <person name="Louis A."/>
            <person name="Herpin A."/>
            <person name="Echchiki A."/>
            <person name="Berthelot C."/>
            <person name="Parey E."/>
            <person name="Roest-Crollius H."/>
            <person name="Braasch I."/>
            <person name="Postlethwait J.H."/>
            <person name="Bobe J."/>
            <person name="Montfort J."/>
            <person name="Bouchez O."/>
            <person name="Begum T."/>
            <person name="Schartl M."/>
            <person name="Gustiano R."/>
            <person name="Guiguen Y."/>
        </authorList>
    </citation>
    <scope>NUCLEOTIDE SEQUENCE</scope>
    <source>
        <strain evidence="1">Pdj_M5554</strain>
    </source>
</reference>
<organism evidence="1 2">
    <name type="scientific">Pangasius djambal</name>
    <dbReference type="NCBI Taxonomy" id="1691987"/>
    <lineage>
        <taxon>Eukaryota</taxon>
        <taxon>Metazoa</taxon>
        <taxon>Chordata</taxon>
        <taxon>Craniata</taxon>
        <taxon>Vertebrata</taxon>
        <taxon>Euteleostomi</taxon>
        <taxon>Actinopterygii</taxon>
        <taxon>Neopterygii</taxon>
        <taxon>Teleostei</taxon>
        <taxon>Ostariophysi</taxon>
        <taxon>Siluriformes</taxon>
        <taxon>Pangasiidae</taxon>
        <taxon>Pangasius</taxon>
    </lineage>
</organism>
<sequence length="148" mass="16367">MSIMTTACFLLALIGCISAQFSHPAPRETARKGRNKRLGCTVEASVSLSSTPIHWYRQKPGQALQRLLYFGAGASTATVEDQFSRRFTGGKKDSTLSLTITSVSDDDAATYYCALWRGDTVTDYPFLHCKNPQLPSFTQKSHRLIIIT</sequence>
<comment type="caution">
    <text evidence="1">The sequence shown here is derived from an EMBL/GenBank/DDBJ whole genome shotgun (WGS) entry which is preliminary data.</text>
</comment>
<keyword evidence="2" id="KW-1185">Reference proteome</keyword>
<accession>A0ACC5Y7Z1</accession>
<proteinExistence type="predicted"/>